<proteinExistence type="predicted"/>
<dbReference type="InterPro" id="IPR005702">
    <property type="entry name" value="Wzc-like_C"/>
</dbReference>
<feature type="region of interest" description="Disordered" evidence="3">
    <location>
        <begin position="308"/>
        <end position="329"/>
    </location>
</feature>
<dbReference type="EMBL" id="CP021111">
    <property type="protein sequence ID" value="ARP97148.1"/>
    <property type="molecule type" value="Genomic_DNA"/>
</dbReference>
<keyword evidence="1" id="KW-0547">Nucleotide-binding</keyword>
<dbReference type="Proteomes" id="UP000194161">
    <property type="component" value="Chromosome"/>
</dbReference>
<name>A0A1W6ZIA7_9BORD</name>
<keyword evidence="5" id="KW-1185">Reference proteome</keyword>
<dbReference type="CDD" id="cd05387">
    <property type="entry name" value="BY-kinase"/>
    <property type="match status" value="1"/>
</dbReference>
<dbReference type="Gene3D" id="3.40.50.300">
    <property type="entry name" value="P-loop containing nucleotide triphosphate hydrolases"/>
    <property type="match status" value="1"/>
</dbReference>
<dbReference type="STRING" id="463040.CAL15_23900"/>
<evidence type="ECO:0000256" key="3">
    <source>
        <dbReference type="SAM" id="MobiDB-lite"/>
    </source>
</evidence>
<dbReference type="NCBIfam" id="TIGR01007">
    <property type="entry name" value="eps_fam"/>
    <property type="match status" value="1"/>
</dbReference>
<feature type="region of interest" description="Disordered" evidence="3">
    <location>
        <begin position="13"/>
        <end position="38"/>
    </location>
</feature>
<dbReference type="PANTHER" id="PTHR32309:SF31">
    <property type="entry name" value="CAPSULAR EXOPOLYSACCHARIDE FAMILY"/>
    <property type="match status" value="1"/>
</dbReference>
<dbReference type="SUPFAM" id="SSF52540">
    <property type="entry name" value="P-loop containing nucleoside triphosphate hydrolases"/>
    <property type="match status" value="1"/>
</dbReference>
<gene>
    <name evidence="4" type="ORF">CAL15_23900</name>
</gene>
<dbReference type="SUPFAM" id="SSF160246">
    <property type="entry name" value="EspE N-terminal domain-like"/>
    <property type="match status" value="1"/>
</dbReference>
<dbReference type="Pfam" id="PF10609">
    <property type="entry name" value="ParA"/>
    <property type="match status" value="1"/>
</dbReference>
<dbReference type="InterPro" id="IPR033756">
    <property type="entry name" value="YlxH/NBP35"/>
</dbReference>
<evidence type="ECO:0000256" key="2">
    <source>
        <dbReference type="ARBA" id="ARBA00022840"/>
    </source>
</evidence>
<evidence type="ECO:0008006" key="6">
    <source>
        <dbReference type="Google" id="ProtNLM"/>
    </source>
</evidence>
<dbReference type="InterPro" id="IPR027417">
    <property type="entry name" value="P-loop_NTPase"/>
</dbReference>
<feature type="compositionally biased region" description="Basic residues" evidence="3">
    <location>
        <begin position="320"/>
        <end position="329"/>
    </location>
</feature>
<reference evidence="4 5" key="1">
    <citation type="submission" date="2017-05" db="EMBL/GenBank/DDBJ databases">
        <title>Complete and WGS of Bordetella genogroups.</title>
        <authorList>
            <person name="Spilker T."/>
            <person name="LiPuma J."/>
        </authorList>
    </citation>
    <scope>NUCLEOTIDE SEQUENCE [LARGE SCALE GENOMIC DNA]</scope>
    <source>
        <strain evidence="4 5">AU7206</strain>
    </source>
</reference>
<evidence type="ECO:0000313" key="4">
    <source>
        <dbReference type="EMBL" id="ARP97148.1"/>
    </source>
</evidence>
<keyword evidence="2" id="KW-0067">ATP-binding</keyword>
<dbReference type="RefSeq" id="WP_086080787.1">
    <property type="nucleotide sequence ID" value="NZ_CP021111.1"/>
</dbReference>
<accession>A0A1W6ZIA7</accession>
<evidence type="ECO:0000256" key="1">
    <source>
        <dbReference type="ARBA" id="ARBA00022741"/>
    </source>
</evidence>
<dbReference type="PANTHER" id="PTHR32309">
    <property type="entry name" value="TYROSINE-PROTEIN KINASE"/>
    <property type="match status" value="1"/>
</dbReference>
<sequence length="329" mass="35278">MTQHQLPNVLRRLNGEDDAAQPVTAASSGTVEPTGGGGKLGERLVSAGLLTAEQVQSVIELQKRSGVRFGEAAIQLGYVTERDMQIALSEQFNYATALISHPTVGASLAIAHDPFGREAEAIRQLRAEISLRLDGQSNFSISIVSANDGDGKSYVAASLAIAYSQSGQRVLFIDADLRGSGNDLFQLQEGPGLSTMLAGRDAHAAGMPVPGFPLLHVLSAGPRPPNPTEMLGAPAMRRFIGQFQDSFDVIVVDTPAANRSADAQLIASQTDVCLVVVRQDATLVEDFRQVQERMRRAGAQLIGSVYNGHDAERSPGKAQPRWRKWLGRR</sequence>
<dbReference type="GO" id="GO:0005524">
    <property type="term" value="F:ATP binding"/>
    <property type="evidence" value="ECO:0007669"/>
    <property type="project" value="UniProtKB-KW"/>
</dbReference>
<dbReference type="OrthoDB" id="9808257at2"/>
<protein>
    <recommendedName>
        <fullName evidence="6">Capsular biosynthesis protein</fullName>
    </recommendedName>
</protein>
<organism evidence="4 5">
    <name type="scientific">Bordetella genomosp. 13</name>
    <dbReference type="NCBI Taxonomy" id="463040"/>
    <lineage>
        <taxon>Bacteria</taxon>
        <taxon>Pseudomonadati</taxon>
        <taxon>Pseudomonadota</taxon>
        <taxon>Betaproteobacteria</taxon>
        <taxon>Burkholderiales</taxon>
        <taxon>Alcaligenaceae</taxon>
        <taxon>Bordetella</taxon>
    </lineage>
</organism>
<dbReference type="InterPro" id="IPR037257">
    <property type="entry name" value="T2SS_E_N_sf"/>
</dbReference>
<evidence type="ECO:0000313" key="5">
    <source>
        <dbReference type="Proteomes" id="UP000194161"/>
    </source>
</evidence>
<dbReference type="KEGG" id="bgm:CAL15_23900"/>
<dbReference type="AlphaFoldDB" id="A0A1W6ZIA7"/>
<dbReference type="InterPro" id="IPR050445">
    <property type="entry name" value="Bact_polysacc_biosynth/exp"/>
</dbReference>